<dbReference type="OrthoDB" id="5103at2759"/>
<dbReference type="Proteomes" id="UP000789831">
    <property type="component" value="Unassembled WGS sequence"/>
</dbReference>
<reference evidence="2" key="1">
    <citation type="submission" date="2021-06" db="EMBL/GenBank/DDBJ databases">
        <authorList>
            <person name="Kallberg Y."/>
            <person name="Tangrot J."/>
            <person name="Rosling A."/>
        </authorList>
    </citation>
    <scope>NUCLEOTIDE SEQUENCE</scope>
    <source>
        <strain evidence="2">MT106</strain>
    </source>
</reference>
<evidence type="ECO:0000259" key="1">
    <source>
        <dbReference type="Pfam" id="PF05699"/>
    </source>
</evidence>
<dbReference type="SUPFAM" id="SSF53098">
    <property type="entry name" value="Ribonuclease H-like"/>
    <property type="match status" value="1"/>
</dbReference>
<evidence type="ECO:0000313" key="2">
    <source>
        <dbReference type="EMBL" id="CAG8647467.1"/>
    </source>
</evidence>
<gene>
    <name evidence="2" type="ORF">AGERDE_LOCUS11259</name>
</gene>
<protein>
    <submittedName>
        <fullName evidence="2">10328_t:CDS:1</fullName>
    </submittedName>
</protein>
<dbReference type="Pfam" id="PF05699">
    <property type="entry name" value="Dimer_Tnp_hAT"/>
    <property type="match status" value="1"/>
</dbReference>
<dbReference type="InterPro" id="IPR008906">
    <property type="entry name" value="HATC_C_dom"/>
</dbReference>
<feature type="non-terminal residue" evidence="2">
    <location>
        <position position="64"/>
    </location>
</feature>
<feature type="domain" description="HAT C-terminal dimerisation" evidence="1">
    <location>
        <begin position="4"/>
        <end position="62"/>
    </location>
</feature>
<dbReference type="EMBL" id="CAJVPL010004432">
    <property type="protein sequence ID" value="CAG8647467.1"/>
    <property type="molecule type" value="Genomic_DNA"/>
</dbReference>
<dbReference type="AlphaFoldDB" id="A0A9N9DNJ8"/>
<name>A0A9N9DNJ8_9GLOM</name>
<evidence type="ECO:0000313" key="3">
    <source>
        <dbReference type="Proteomes" id="UP000789831"/>
    </source>
</evidence>
<dbReference type="InterPro" id="IPR012337">
    <property type="entry name" value="RNaseH-like_sf"/>
</dbReference>
<organism evidence="2 3">
    <name type="scientific">Ambispora gerdemannii</name>
    <dbReference type="NCBI Taxonomy" id="144530"/>
    <lineage>
        <taxon>Eukaryota</taxon>
        <taxon>Fungi</taxon>
        <taxon>Fungi incertae sedis</taxon>
        <taxon>Mucoromycota</taxon>
        <taxon>Glomeromycotina</taxon>
        <taxon>Glomeromycetes</taxon>
        <taxon>Archaeosporales</taxon>
        <taxon>Ambisporaceae</taxon>
        <taxon>Ambispora</taxon>
    </lineage>
</organism>
<proteinExistence type="predicted"/>
<accession>A0A9N9DNJ8</accession>
<keyword evidence="3" id="KW-1185">Reference proteome</keyword>
<comment type="caution">
    <text evidence="2">The sequence shown here is derived from an EMBL/GenBank/DDBJ whole genome shotgun (WGS) entry which is preliminary data.</text>
</comment>
<sequence length="64" mass="7567">MSMMWWNVIDDNYPHLQIVAKMIFSITSSQASCEQNFSILKWFCKDNRTRLNTLKLEAMAKIHS</sequence>
<dbReference type="GO" id="GO:0046983">
    <property type="term" value="F:protein dimerization activity"/>
    <property type="evidence" value="ECO:0007669"/>
    <property type="project" value="InterPro"/>
</dbReference>